<accession>A0A7X3CVK7</accession>
<dbReference type="NCBIfam" id="TIGR00377">
    <property type="entry name" value="ant_ant_sig"/>
    <property type="match status" value="1"/>
</dbReference>
<dbReference type="EMBL" id="WNZX01000022">
    <property type="protein sequence ID" value="MUG73179.1"/>
    <property type="molecule type" value="Genomic_DNA"/>
</dbReference>
<dbReference type="InterPro" id="IPR058548">
    <property type="entry name" value="MlaB-like_STAS"/>
</dbReference>
<keyword evidence="6" id="KW-1185">Reference proteome</keyword>
<evidence type="ECO:0000313" key="5">
    <source>
        <dbReference type="EMBL" id="MUG73179.1"/>
    </source>
</evidence>
<name>A0A7X3CVK7_9BACL</name>
<feature type="region of interest" description="Disordered" evidence="3">
    <location>
        <begin position="106"/>
        <end position="131"/>
    </location>
</feature>
<dbReference type="InterPro" id="IPR036513">
    <property type="entry name" value="STAS_dom_sf"/>
</dbReference>
<dbReference type="InterPro" id="IPR002645">
    <property type="entry name" value="STAS_dom"/>
</dbReference>
<reference evidence="5 6" key="1">
    <citation type="submission" date="2019-11" db="EMBL/GenBank/DDBJ databases">
        <title>Draft genome sequences of five Paenibacillus species of dairy origin.</title>
        <authorList>
            <person name="Olajide A.M."/>
            <person name="Chen S."/>
            <person name="Lapointe G."/>
        </authorList>
    </citation>
    <scope>NUCLEOTIDE SEQUENCE [LARGE SCALE GENOMIC DNA]</scope>
    <source>
        <strain evidence="5 6">2CS3</strain>
    </source>
</reference>
<dbReference type="PROSITE" id="PS50801">
    <property type="entry name" value="STAS"/>
    <property type="match status" value="1"/>
</dbReference>
<evidence type="ECO:0000256" key="1">
    <source>
        <dbReference type="ARBA" id="ARBA00009013"/>
    </source>
</evidence>
<evidence type="ECO:0000256" key="3">
    <source>
        <dbReference type="SAM" id="MobiDB-lite"/>
    </source>
</evidence>
<proteinExistence type="inferred from homology"/>
<dbReference type="CDD" id="cd07043">
    <property type="entry name" value="STAS_anti-anti-sigma_factors"/>
    <property type="match status" value="1"/>
</dbReference>
<dbReference type="RefSeq" id="WP_127608588.1">
    <property type="nucleotide sequence ID" value="NZ_JARTHJ010000329.1"/>
</dbReference>
<comment type="caution">
    <text evidence="5">The sequence shown here is derived from an EMBL/GenBank/DDBJ whole genome shotgun (WGS) entry which is preliminary data.</text>
</comment>
<evidence type="ECO:0000259" key="4">
    <source>
        <dbReference type="PROSITE" id="PS50801"/>
    </source>
</evidence>
<dbReference type="Proteomes" id="UP000450917">
    <property type="component" value="Unassembled WGS sequence"/>
</dbReference>
<dbReference type="AlphaFoldDB" id="A0A7X3CVK7"/>
<dbReference type="Gene3D" id="3.30.750.24">
    <property type="entry name" value="STAS domain"/>
    <property type="match status" value="1"/>
</dbReference>
<dbReference type="PANTHER" id="PTHR33495:SF2">
    <property type="entry name" value="ANTI-SIGMA FACTOR ANTAGONIST TM_1081-RELATED"/>
    <property type="match status" value="1"/>
</dbReference>
<dbReference type="PANTHER" id="PTHR33495">
    <property type="entry name" value="ANTI-SIGMA FACTOR ANTAGONIST TM_1081-RELATED-RELATED"/>
    <property type="match status" value="1"/>
</dbReference>
<evidence type="ECO:0000313" key="6">
    <source>
        <dbReference type="Proteomes" id="UP000450917"/>
    </source>
</evidence>
<comment type="similarity">
    <text evidence="1 2">Belongs to the anti-sigma-factor antagonist family.</text>
</comment>
<evidence type="ECO:0000256" key="2">
    <source>
        <dbReference type="RuleBase" id="RU003749"/>
    </source>
</evidence>
<feature type="compositionally biased region" description="Low complexity" evidence="3">
    <location>
        <begin position="106"/>
        <end position="124"/>
    </location>
</feature>
<dbReference type="GO" id="GO:0043856">
    <property type="term" value="F:anti-sigma factor antagonist activity"/>
    <property type="evidence" value="ECO:0007669"/>
    <property type="project" value="InterPro"/>
</dbReference>
<sequence length="131" mass="13907">MDASKFQVIVHTIPDAHVLHLSGELDLSTAEIFRSVAQPLAAGSALPLKLNLRELTYIDSTGIGLIVSLLKTRQSADARLAVQEVPAKIRRLFDTTGLTRFLLVESEPSGGSAGSSASSSTEDSSSQRDLS</sequence>
<dbReference type="Pfam" id="PF13466">
    <property type="entry name" value="STAS_2"/>
    <property type="match status" value="1"/>
</dbReference>
<feature type="domain" description="STAS" evidence="4">
    <location>
        <begin position="6"/>
        <end position="120"/>
    </location>
</feature>
<dbReference type="SUPFAM" id="SSF52091">
    <property type="entry name" value="SpoIIaa-like"/>
    <property type="match status" value="1"/>
</dbReference>
<dbReference type="InterPro" id="IPR003658">
    <property type="entry name" value="Anti-sigma_ant"/>
</dbReference>
<organism evidence="5 6">
    <name type="scientific">Paenibacillus validus</name>
    <dbReference type="NCBI Taxonomy" id="44253"/>
    <lineage>
        <taxon>Bacteria</taxon>
        <taxon>Bacillati</taxon>
        <taxon>Bacillota</taxon>
        <taxon>Bacilli</taxon>
        <taxon>Bacillales</taxon>
        <taxon>Paenibacillaceae</taxon>
        <taxon>Paenibacillus</taxon>
    </lineage>
</organism>
<protein>
    <recommendedName>
        <fullName evidence="2">Anti-sigma factor antagonist</fullName>
    </recommendedName>
</protein>
<gene>
    <name evidence="5" type="ORF">GNP93_21340</name>
</gene>